<name>A0A0D0BEU8_9AGAM</name>
<feature type="chain" id="PRO_5002219444" description="Secreted protein" evidence="1">
    <location>
        <begin position="23"/>
        <end position="107"/>
    </location>
</feature>
<dbReference type="HOGENOM" id="CLU_2211725_0_0_1"/>
<feature type="signal peptide" evidence="1">
    <location>
        <begin position="1"/>
        <end position="22"/>
    </location>
</feature>
<dbReference type="AlphaFoldDB" id="A0A0D0BEU8"/>
<dbReference type="EMBL" id="KN835186">
    <property type="protein sequence ID" value="KIK44652.1"/>
    <property type="molecule type" value="Genomic_DNA"/>
</dbReference>
<accession>A0A0D0BEU8</accession>
<dbReference type="Proteomes" id="UP000054485">
    <property type="component" value="Unassembled WGS sequence"/>
</dbReference>
<protein>
    <recommendedName>
        <fullName evidence="4">Secreted protein</fullName>
    </recommendedName>
</protein>
<sequence>MHHIGAILLIHILLQRLSMNAAIRFRTLPFSSQVLARAPSDWEEHSLSVPIPIPTVTALKSKPLTIIHHLASLTTPTAEHLFHITLLHGLAITPGTTAYAKPSQTLK</sequence>
<dbReference type="OrthoDB" id="3209382at2759"/>
<dbReference type="InParanoid" id="A0A0D0BEU8"/>
<evidence type="ECO:0000256" key="1">
    <source>
        <dbReference type="SAM" id="SignalP"/>
    </source>
</evidence>
<keyword evidence="3" id="KW-1185">Reference proteome</keyword>
<evidence type="ECO:0000313" key="3">
    <source>
        <dbReference type="Proteomes" id="UP000054485"/>
    </source>
</evidence>
<proteinExistence type="predicted"/>
<keyword evidence="1" id="KW-0732">Signal</keyword>
<gene>
    <name evidence="2" type="ORF">CY34DRAFT_10887</name>
</gene>
<evidence type="ECO:0008006" key="4">
    <source>
        <dbReference type="Google" id="ProtNLM"/>
    </source>
</evidence>
<evidence type="ECO:0000313" key="2">
    <source>
        <dbReference type="EMBL" id="KIK44652.1"/>
    </source>
</evidence>
<organism evidence="2 3">
    <name type="scientific">Suillus luteus UH-Slu-Lm8-n1</name>
    <dbReference type="NCBI Taxonomy" id="930992"/>
    <lineage>
        <taxon>Eukaryota</taxon>
        <taxon>Fungi</taxon>
        <taxon>Dikarya</taxon>
        <taxon>Basidiomycota</taxon>
        <taxon>Agaricomycotina</taxon>
        <taxon>Agaricomycetes</taxon>
        <taxon>Agaricomycetidae</taxon>
        <taxon>Boletales</taxon>
        <taxon>Suillineae</taxon>
        <taxon>Suillaceae</taxon>
        <taxon>Suillus</taxon>
    </lineage>
</organism>
<reference evidence="3" key="2">
    <citation type="submission" date="2015-01" db="EMBL/GenBank/DDBJ databases">
        <title>Evolutionary Origins and Diversification of the Mycorrhizal Mutualists.</title>
        <authorList>
            <consortium name="DOE Joint Genome Institute"/>
            <consortium name="Mycorrhizal Genomics Consortium"/>
            <person name="Kohler A."/>
            <person name="Kuo A."/>
            <person name="Nagy L.G."/>
            <person name="Floudas D."/>
            <person name="Copeland A."/>
            <person name="Barry K.W."/>
            <person name="Cichocki N."/>
            <person name="Veneault-Fourrey C."/>
            <person name="LaButti K."/>
            <person name="Lindquist E.A."/>
            <person name="Lipzen A."/>
            <person name="Lundell T."/>
            <person name="Morin E."/>
            <person name="Murat C."/>
            <person name="Riley R."/>
            <person name="Ohm R."/>
            <person name="Sun H."/>
            <person name="Tunlid A."/>
            <person name="Henrissat B."/>
            <person name="Grigoriev I.V."/>
            <person name="Hibbett D.S."/>
            <person name="Martin F."/>
        </authorList>
    </citation>
    <scope>NUCLEOTIDE SEQUENCE [LARGE SCALE GENOMIC DNA]</scope>
    <source>
        <strain evidence="3">UH-Slu-Lm8-n1</strain>
    </source>
</reference>
<reference evidence="2 3" key="1">
    <citation type="submission" date="2014-04" db="EMBL/GenBank/DDBJ databases">
        <authorList>
            <consortium name="DOE Joint Genome Institute"/>
            <person name="Kuo A."/>
            <person name="Ruytinx J."/>
            <person name="Rineau F."/>
            <person name="Colpaert J."/>
            <person name="Kohler A."/>
            <person name="Nagy L.G."/>
            <person name="Floudas D."/>
            <person name="Copeland A."/>
            <person name="Barry K.W."/>
            <person name="Cichocki N."/>
            <person name="Veneault-Fourrey C."/>
            <person name="LaButti K."/>
            <person name="Lindquist E.A."/>
            <person name="Lipzen A."/>
            <person name="Lundell T."/>
            <person name="Morin E."/>
            <person name="Murat C."/>
            <person name="Sun H."/>
            <person name="Tunlid A."/>
            <person name="Henrissat B."/>
            <person name="Grigoriev I.V."/>
            <person name="Hibbett D.S."/>
            <person name="Martin F."/>
            <person name="Nordberg H.P."/>
            <person name="Cantor M.N."/>
            <person name="Hua S.X."/>
        </authorList>
    </citation>
    <scope>NUCLEOTIDE SEQUENCE [LARGE SCALE GENOMIC DNA]</scope>
    <source>
        <strain evidence="2 3">UH-Slu-Lm8-n1</strain>
    </source>
</reference>